<comment type="caution">
    <text evidence="1">The sequence shown here is derived from an EMBL/GenBank/DDBJ whole genome shotgun (WGS) entry which is preliminary data.</text>
</comment>
<keyword evidence="2" id="KW-1185">Reference proteome</keyword>
<evidence type="ECO:0000313" key="1">
    <source>
        <dbReference type="EMBL" id="NIJ17461.1"/>
    </source>
</evidence>
<proteinExistence type="predicted"/>
<name>A0A846M9M7_9SPHN</name>
<evidence type="ECO:0000313" key="2">
    <source>
        <dbReference type="Proteomes" id="UP000576821"/>
    </source>
</evidence>
<organism evidence="1 2">
    <name type="scientific">Sphingobium vermicomposti</name>
    <dbReference type="NCBI Taxonomy" id="529005"/>
    <lineage>
        <taxon>Bacteria</taxon>
        <taxon>Pseudomonadati</taxon>
        <taxon>Pseudomonadota</taxon>
        <taxon>Alphaproteobacteria</taxon>
        <taxon>Sphingomonadales</taxon>
        <taxon>Sphingomonadaceae</taxon>
        <taxon>Sphingobium</taxon>
    </lineage>
</organism>
<accession>A0A846M9M7</accession>
<dbReference type="Proteomes" id="UP000576821">
    <property type="component" value="Unassembled WGS sequence"/>
</dbReference>
<gene>
    <name evidence="1" type="ORF">FHS54_002450</name>
</gene>
<reference evidence="1 2" key="1">
    <citation type="submission" date="2020-03" db="EMBL/GenBank/DDBJ databases">
        <title>Genomic Encyclopedia of Type Strains, Phase IV (KMG-IV): sequencing the most valuable type-strain genomes for metagenomic binning, comparative biology and taxonomic classification.</title>
        <authorList>
            <person name="Goeker M."/>
        </authorList>
    </citation>
    <scope>NUCLEOTIDE SEQUENCE [LARGE SCALE GENOMIC DNA]</scope>
    <source>
        <strain evidence="1 2">DSM 21299</strain>
    </source>
</reference>
<sequence>MIDALSLLVSHSVIMLAAWRLLSRADLDDESAQEQAPDA</sequence>
<protein>
    <submittedName>
        <fullName evidence="1">Uncharacterized protein</fullName>
    </submittedName>
</protein>
<dbReference type="EMBL" id="JAASQR010000003">
    <property type="protein sequence ID" value="NIJ17461.1"/>
    <property type="molecule type" value="Genomic_DNA"/>
</dbReference>
<dbReference type="AlphaFoldDB" id="A0A846M9M7"/>